<keyword evidence="5" id="KW-0001">2Fe-2S</keyword>
<dbReference type="EMBL" id="LR134350">
    <property type="protein sequence ID" value="VEG27181.1"/>
    <property type="molecule type" value="Genomic_DNA"/>
</dbReference>
<gene>
    <name evidence="15" type="ORF">NCTC11636_00909</name>
</gene>
<dbReference type="Pfam" id="PF01794">
    <property type="entry name" value="Ferric_reduct"/>
    <property type="match status" value="1"/>
</dbReference>
<comment type="cofactor">
    <cofactor evidence="1">
        <name>FAD</name>
        <dbReference type="ChEBI" id="CHEBI:57692"/>
    </cofactor>
</comment>
<feature type="transmembrane region" description="Helical" evidence="13">
    <location>
        <begin position="218"/>
        <end position="238"/>
    </location>
</feature>
<evidence type="ECO:0000256" key="3">
    <source>
        <dbReference type="ARBA" id="ARBA00022630"/>
    </source>
</evidence>
<evidence type="ECO:0000256" key="10">
    <source>
        <dbReference type="ARBA" id="ARBA00023004"/>
    </source>
</evidence>
<evidence type="ECO:0000259" key="14">
    <source>
        <dbReference type="PROSITE" id="PS51384"/>
    </source>
</evidence>
<dbReference type="InterPro" id="IPR050415">
    <property type="entry name" value="MRET"/>
</dbReference>
<keyword evidence="12 13" id="KW-0472">Membrane</keyword>
<accession>A0A3S4R081</accession>
<dbReference type="GO" id="GO:0051537">
    <property type="term" value="F:2 iron, 2 sulfur cluster binding"/>
    <property type="evidence" value="ECO:0007669"/>
    <property type="project" value="UniProtKB-KW"/>
</dbReference>
<evidence type="ECO:0000256" key="2">
    <source>
        <dbReference type="ARBA" id="ARBA00004141"/>
    </source>
</evidence>
<evidence type="ECO:0000256" key="13">
    <source>
        <dbReference type="SAM" id="Phobius"/>
    </source>
</evidence>
<dbReference type="GO" id="GO:0046872">
    <property type="term" value="F:metal ion binding"/>
    <property type="evidence" value="ECO:0007669"/>
    <property type="project" value="UniProtKB-KW"/>
</dbReference>
<dbReference type="PANTHER" id="PTHR47354:SF8">
    <property type="entry name" value="1,2-PHENYLACETYL-COA EPOXIDASE, SUBUNIT E"/>
    <property type="match status" value="1"/>
</dbReference>
<keyword evidence="3" id="KW-0285">Flavoprotein</keyword>
<evidence type="ECO:0000313" key="16">
    <source>
        <dbReference type="Proteomes" id="UP000266895"/>
    </source>
</evidence>
<keyword evidence="16" id="KW-1185">Reference proteome</keyword>
<dbReference type="KEGG" id="ahw:NCTC11636_00909"/>
<keyword evidence="9" id="KW-0560">Oxidoreductase</keyword>
<keyword evidence="6" id="KW-0479">Metal-binding</keyword>
<keyword evidence="4 13" id="KW-0812">Transmembrane</keyword>
<feature type="domain" description="FAD-binding FR-type" evidence="14">
    <location>
        <begin position="243"/>
        <end position="343"/>
    </location>
</feature>
<dbReference type="OrthoDB" id="9774675at2"/>
<keyword evidence="7" id="KW-0274">FAD</keyword>
<dbReference type="InterPro" id="IPR039261">
    <property type="entry name" value="FNR_nucleotide-bd"/>
</dbReference>
<comment type="subcellular location">
    <subcellularLocation>
        <location evidence="2">Membrane</location>
        <topology evidence="2">Multi-pass membrane protein</topology>
    </subcellularLocation>
</comment>
<protein>
    <submittedName>
        <fullName evidence="15">Bifunctional nitric oxide dioxygenase/dihydropteridine reductase 2</fullName>
    </submittedName>
</protein>
<dbReference type="SUPFAM" id="SSF63380">
    <property type="entry name" value="Riboflavin synthase domain-like"/>
    <property type="match status" value="1"/>
</dbReference>
<dbReference type="GO" id="GO:0016020">
    <property type="term" value="C:membrane"/>
    <property type="evidence" value="ECO:0007669"/>
    <property type="project" value="UniProtKB-SubCell"/>
</dbReference>
<evidence type="ECO:0000256" key="5">
    <source>
        <dbReference type="ARBA" id="ARBA00022714"/>
    </source>
</evidence>
<dbReference type="PANTHER" id="PTHR47354">
    <property type="entry name" value="NADH OXIDOREDUCTASE HCR"/>
    <property type="match status" value="1"/>
</dbReference>
<evidence type="ECO:0000256" key="8">
    <source>
        <dbReference type="ARBA" id="ARBA00022989"/>
    </source>
</evidence>
<dbReference type="PRINTS" id="PR00410">
    <property type="entry name" value="PHEHYDRXLASE"/>
</dbReference>
<dbReference type="Gene3D" id="2.40.30.10">
    <property type="entry name" value="Translation factors"/>
    <property type="match status" value="1"/>
</dbReference>
<dbReference type="GO" id="GO:0050660">
    <property type="term" value="F:flavin adenine dinucleotide binding"/>
    <property type="evidence" value="ECO:0007669"/>
    <property type="project" value="TreeGrafter"/>
</dbReference>
<feature type="transmembrane region" description="Helical" evidence="13">
    <location>
        <begin position="155"/>
        <end position="174"/>
    </location>
</feature>
<evidence type="ECO:0000313" key="15">
    <source>
        <dbReference type="EMBL" id="VEG27181.1"/>
    </source>
</evidence>
<dbReference type="RefSeq" id="WP_126382058.1">
    <property type="nucleotide sequence ID" value="NZ_LR134350.1"/>
</dbReference>
<keyword evidence="15" id="KW-0223">Dioxygenase</keyword>
<dbReference type="PROSITE" id="PS51384">
    <property type="entry name" value="FAD_FR"/>
    <property type="match status" value="1"/>
</dbReference>
<evidence type="ECO:0000256" key="9">
    <source>
        <dbReference type="ARBA" id="ARBA00023002"/>
    </source>
</evidence>
<organism evidence="15 16">
    <name type="scientific">Actinomyces howellii</name>
    <dbReference type="NCBI Taxonomy" id="52771"/>
    <lineage>
        <taxon>Bacteria</taxon>
        <taxon>Bacillati</taxon>
        <taxon>Actinomycetota</taxon>
        <taxon>Actinomycetes</taxon>
        <taxon>Actinomycetales</taxon>
        <taxon>Actinomycetaceae</taxon>
        <taxon>Actinomyces</taxon>
    </lineage>
</organism>
<evidence type="ECO:0000256" key="4">
    <source>
        <dbReference type="ARBA" id="ARBA00022692"/>
    </source>
</evidence>
<dbReference type="SUPFAM" id="SSF52343">
    <property type="entry name" value="Ferredoxin reductase-like, C-terminal NADP-linked domain"/>
    <property type="match status" value="1"/>
</dbReference>
<keyword evidence="8 13" id="KW-1133">Transmembrane helix</keyword>
<keyword evidence="10" id="KW-0408">Iron</keyword>
<name>A0A3S4R081_9ACTO</name>
<proteinExistence type="predicted"/>
<dbReference type="AlphaFoldDB" id="A0A3S4R081"/>
<dbReference type="GO" id="GO:0051213">
    <property type="term" value="F:dioxygenase activity"/>
    <property type="evidence" value="ECO:0007669"/>
    <property type="project" value="UniProtKB-KW"/>
</dbReference>
<feature type="transmembrane region" description="Helical" evidence="13">
    <location>
        <begin position="115"/>
        <end position="135"/>
    </location>
</feature>
<dbReference type="Proteomes" id="UP000266895">
    <property type="component" value="Chromosome"/>
</dbReference>
<evidence type="ECO:0000256" key="11">
    <source>
        <dbReference type="ARBA" id="ARBA00023014"/>
    </source>
</evidence>
<reference evidence="15 16" key="1">
    <citation type="submission" date="2018-12" db="EMBL/GenBank/DDBJ databases">
        <authorList>
            <consortium name="Pathogen Informatics"/>
        </authorList>
    </citation>
    <scope>NUCLEOTIDE SEQUENCE [LARGE SCALE GENOMIC DNA]</scope>
    <source>
        <strain evidence="15 16">NCTC11636</strain>
    </source>
</reference>
<dbReference type="InterPro" id="IPR017927">
    <property type="entry name" value="FAD-bd_FR_type"/>
</dbReference>
<sequence length="468" mass="50886">MTSSAAGLSAASAVPTASATAAVRARRPPARVREDRATALVASLAGLGLGVVLGAALLTLGPLEASWTWATTAVGRVSAVVGTYGMLWMIVLVARVPPVERALGHDRLVAVHKRVAPWTIWLILVHIVFSVLAWSGQEGVSWPVELWRMTLTEPWILAADVAVILLVAAGVTSYRRARRRLRREVWWTVHLYTYLAVALAFAHQITVDGPFLSGWARWVWIGLYLVVAELVVVHRVALPLIRSLRHDLRVERVVPEAEGVVSVWMRGRDLNALGVRPGQFANWRFMAPRLAYEAHPYSFSAPVYEDLMRITVKNLGDASALTARLVPGTRVLMEGPYGTMTAANLGSAGHTVLVAAGVGLAPARALAEDLSDAGVRVDLVVRVPSPSALPLDPELRVLERRPGVRVHRLVGHRDAHPMDAAQLLSLVPDLREADLYVCGPEAFNHLVLDSARAAGLSRDRLHHEELAM</sequence>
<dbReference type="Gene3D" id="3.40.50.80">
    <property type="entry name" value="Nucleotide-binding domain of ferredoxin-NADP reductase (FNR) module"/>
    <property type="match status" value="1"/>
</dbReference>
<evidence type="ECO:0000256" key="12">
    <source>
        <dbReference type="ARBA" id="ARBA00023136"/>
    </source>
</evidence>
<evidence type="ECO:0000256" key="6">
    <source>
        <dbReference type="ARBA" id="ARBA00022723"/>
    </source>
</evidence>
<keyword evidence="11" id="KW-0411">Iron-sulfur</keyword>
<feature type="transmembrane region" description="Helical" evidence="13">
    <location>
        <begin position="186"/>
        <end position="206"/>
    </location>
</feature>
<evidence type="ECO:0000256" key="1">
    <source>
        <dbReference type="ARBA" id="ARBA00001974"/>
    </source>
</evidence>
<evidence type="ECO:0000256" key="7">
    <source>
        <dbReference type="ARBA" id="ARBA00022827"/>
    </source>
</evidence>
<dbReference type="InterPro" id="IPR013130">
    <property type="entry name" value="Fe3_Rdtase_TM_dom"/>
</dbReference>
<dbReference type="InterPro" id="IPR017938">
    <property type="entry name" value="Riboflavin_synthase-like_b-brl"/>
</dbReference>
<feature type="transmembrane region" description="Helical" evidence="13">
    <location>
        <begin position="73"/>
        <end position="94"/>
    </location>
</feature>
<feature type="transmembrane region" description="Helical" evidence="13">
    <location>
        <begin position="37"/>
        <end position="61"/>
    </location>
</feature>